<dbReference type="InterPro" id="IPR039697">
    <property type="entry name" value="Alcohol_dehydrogenase_Fe"/>
</dbReference>
<dbReference type="EC" id="1.1.1.1" evidence="7"/>
<gene>
    <name evidence="7" type="ORF">AVDCRST_MAG64-528</name>
</gene>
<evidence type="ECO:0000256" key="3">
    <source>
        <dbReference type="ARBA" id="ARBA00023002"/>
    </source>
</evidence>
<accession>A0A6J4N7K6</accession>
<dbReference type="SUPFAM" id="SSF56796">
    <property type="entry name" value="Dehydroquinate synthase-like"/>
    <property type="match status" value="1"/>
</dbReference>
<comment type="cofactor">
    <cofactor evidence="1">
        <name>Fe cation</name>
        <dbReference type="ChEBI" id="CHEBI:24875"/>
    </cofactor>
</comment>
<dbReference type="EMBL" id="CADCUQ010000146">
    <property type="protein sequence ID" value="CAA9379632.1"/>
    <property type="molecule type" value="Genomic_DNA"/>
</dbReference>
<protein>
    <submittedName>
        <fullName evidence="7">Alcohol dehydrogenase</fullName>
        <ecNumber evidence="7">1.1.1.1</ecNumber>
    </submittedName>
</protein>
<dbReference type="PROSITE" id="PS00913">
    <property type="entry name" value="ADH_IRON_1"/>
    <property type="match status" value="1"/>
</dbReference>
<dbReference type="Gene3D" id="3.40.50.1970">
    <property type="match status" value="1"/>
</dbReference>
<dbReference type="CDD" id="cd08183">
    <property type="entry name" value="Fe-ADH-like"/>
    <property type="match status" value="1"/>
</dbReference>
<evidence type="ECO:0000256" key="2">
    <source>
        <dbReference type="ARBA" id="ARBA00007358"/>
    </source>
</evidence>
<feature type="domain" description="Alcohol dehydrogenase iron-type/glycerol dehydrogenase GldA" evidence="5">
    <location>
        <begin position="12"/>
        <end position="178"/>
    </location>
</feature>
<dbReference type="Gene3D" id="1.20.1090.10">
    <property type="entry name" value="Dehydroquinate synthase-like - alpha domain"/>
    <property type="match status" value="1"/>
</dbReference>
<dbReference type="Pfam" id="PF00465">
    <property type="entry name" value="Fe-ADH"/>
    <property type="match status" value="1"/>
</dbReference>
<dbReference type="InterPro" id="IPR018211">
    <property type="entry name" value="ADH_Fe_CS"/>
</dbReference>
<dbReference type="FunFam" id="3.40.50.1970:FF:000003">
    <property type="entry name" value="Alcohol dehydrogenase, iron-containing"/>
    <property type="match status" value="1"/>
</dbReference>
<keyword evidence="3 7" id="KW-0560">Oxidoreductase</keyword>
<dbReference type="Pfam" id="PF25137">
    <property type="entry name" value="ADH_Fe_C"/>
    <property type="match status" value="1"/>
</dbReference>
<dbReference type="AlphaFoldDB" id="A0A6J4N7K6"/>
<evidence type="ECO:0000313" key="7">
    <source>
        <dbReference type="EMBL" id="CAA9379632.1"/>
    </source>
</evidence>
<proteinExistence type="inferred from homology"/>
<dbReference type="InterPro" id="IPR056798">
    <property type="entry name" value="ADH_Fe_C"/>
</dbReference>
<feature type="domain" description="Fe-containing alcohol dehydrogenase-like C-terminal" evidence="6">
    <location>
        <begin position="189"/>
        <end position="389"/>
    </location>
</feature>
<dbReference type="PANTHER" id="PTHR11496">
    <property type="entry name" value="ALCOHOL DEHYDROGENASE"/>
    <property type="match status" value="1"/>
</dbReference>
<evidence type="ECO:0000259" key="5">
    <source>
        <dbReference type="Pfam" id="PF00465"/>
    </source>
</evidence>
<comment type="similarity">
    <text evidence="2">Belongs to the iron-containing alcohol dehydrogenase family.</text>
</comment>
<evidence type="ECO:0000256" key="4">
    <source>
        <dbReference type="ARBA" id="ARBA00023027"/>
    </source>
</evidence>
<organism evidence="7">
    <name type="scientific">uncultured Phycisphaerae bacterium</name>
    <dbReference type="NCBI Taxonomy" id="904963"/>
    <lineage>
        <taxon>Bacteria</taxon>
        <taxon>Pseudomonadati</taxon>
        <taxon>Planctomycetota</taxon>
        <taxon>Phycisphaerae</taxon>
        <taxon>environmental samples</taxon>
    </lineage>
</organism>
<dbReference type="InterPro" id="IPR001670">
    <property type="entry name" value="ADH_Fe/GldA"/>
</dbReference>
<reference evidence="7" key="1">
    <citation type="submission" date="2020-02" db="EMBL/GenBank/DDBJ databases">
        <authorList>
            <person name="Meier V. D."/>
        </authorList>
    </citation>
    <scope>NUCLEOTIDE SEQUENCE</scope>
    <source>
        <strain evidence="7">AVDCRST_MAG64</strain>
    </source>
</reference>
<dbReference type="PANTHER" id="PTHR11496:SF102">
    <property type="entry name" value="ALCOHOL DEHYDROGENASE 4"/>
    <property type="match status" value="1"/>
</dbReference>
<dbReference type="GO" id="GO:0046872">
    <property type="term" value="F:metal ion binding"/>
    <property type="evidence" value="ECO:0007669"/>
    <property type="project" value="InterPro"/>
</dbReference>
<name>A0A6J4N7K6_9BACT</name>
<evidence type="ECO:0000259" key="6">
    <source>
        <dbReference type="Pfam" id="PF25137"/>
    </source>
</evidence>
<sequence>MIAPFDFFSVPRIVFGRGKLAALPDLVGPLGPTVLVVHNGSAAATLDRVAAVLKGRDVRLVPLRQRGEPTVAEVDAGLAKARTEGCTGVIGVGGGSAIDVAKALAGLLANGGSVLDYMEVIGRGQKITKPALPWLAVPTTAGTGAEVTRNAVVGEPAQKFKASLRSDLLLPRAAVIDPELAVGVPANVTAWSGMDALAQCVEAYTSTGGNPMTDALALKGVELAGRALRAAFHDGKDVAAREQMAMAALLSGVALTNAGLGAVHGFAAPLGANFDAPHGAICAALLPLVIEANIMAAAASDRPAVIDRYADAGRALANKPNLEADQALSSAIMGTQQLAAELGIPPLKRFGVTAAAVPEIVALAKRSNSMKFNPVVLGDEKLTEVLTRAIG</sequence>
<keyword evidence="4" id="KW-0520">NAD</keyword>
<evidence type="ECO:0000256" key="1">
    <source>
        <dbReference type="ARBA" id="ARBA00001962"/>
    </source>
</evidence>
<dbReference type="GO" id="GO:0004022">
    <property type="term" value="F:alcohol dehydrogenase (NAD+) activity"/>
    <property type="evidence" value="ECO:0007669"/>
    <property type="project" value="UniProtKB-EC"/>
</dbReference>